<dbReference type="Proteomes" id="UP000182409">
    <property type="component" value="Unassembled WGS sequence"/>
</dbReference>
<organism evidence="2 3">
    <name type="scientific">Terriglobus roseus</name>
    <dbReference type="NCBI Taxonomy" id="392734"/>
    <lineage>
        <taxon>Bacteria</taxon>
        <taxon>Pseudomonadati</taxon>
        <taxon>Acidobacteriota</taxon>
        <taxon>Terriglobia</taxon>
        <taxon>Terriglobales</taxon>
        <taxon>Acidobacteriaceae</taxon>
        <taxon>Terriglobus</taxon>
    </lineage>
</organism>
<dbReference type="AlphaFoldDB" id="A0A1H4Q8S9"/>
<dbReference type="RefSeq" id="WP_074654596.1">
    <property type="nucleotide sequence ID" value="NZ_FNSD01000001.1"/>
</dbReference>
<dbReference type="GO" id="GO:0000160">
    <property type="term" value="P:phosphorelay signal transduction system"/>
    <property type="evidence" value="ECO:0007669"/>
    <property type="project" value="InterPro"/>
</dbReference>
<evidence type="ECO:0000313" key="2">
    <source>
        <dbReference type="EMBL" id="SEC16025.1"/>
    </source>
</evidence>
<evidence type="ECO:0000313" key="3">
    <source>
        <dbReference type="Proteomes" id="UP000182409"/>
    </source>
</evidence>
<dbReference type="SUPFAM" id="SSF47226">
    <property type="entry name" value="Histidine-containing phosphotransfer domain, HPT domain"/>
    <property type="match status" value="1"/>
</dbReference>
<sequence length="106" mass="11479">MPDELQAAIAAIWQKSIPQCRARLALLQQAADDLATSRTLDPEQRAEALDIAHKLAGSLGMFGFSDATDHARAIELTLENDGLPQPERLQEQVSALVACMSPRLVS</sequence>
<dbReference type="Gene3D" id="1.20.120.160">
    <property type="entry name" value="HPT domain"/>
    <property type="match status" value="1"/>
</dbReference>
<dbReference type="OrthoDB" id="120392at2"/>
<feature type="domain" description="HPt" evidence="1">
    <location>
        <begin position="13"/>
        <end position="97"/>
    </location>
</feature>
<reference evidence="2 3" key="1">
    <citation type="submission" date="2016-10" db="EMBL/GenBank/DDBJ databases">
        <authorList>
            <person name="de Groot N.N."/>
        </authorList>
    </citation>
    <scope>NUCLEOTIDE SEQUENCE [LARGE SCALE GENOMIC DNA]</scope>
    <source>
        <strain evidence="2 3">AB35.6</strain>
    </source>
</reference>
<dbReference type="InterPro" id="IPR036641">
    <property type="entry name" value="HPT_dom_sf"/>
</dbReference>
<evidence type="ECO:0000259" key="1">
    <source>
        <dbReference type="Pfam" id="PF01627"/>
    </source>
</evidence>
<proteinExistence type="predicted"/>
<dbReference type="EMBL" id="FNSD01000001">
    <property type="protein sequence ID" value="SEC16025.1"/>
    <property type="molecule type" value="Genomic_DNA"/>
</dbReference>
<dbReference type="GO" id="GO:0004672">
    <property type="term" value="F:protein kinase activity"/>
    <property type="evidence" value="ECO:0007669"/>
    <property type="project" value="UniProtKB-ARBA"/>
</dbReference>
<protein>
    <submittedName>
        <fullName evidence="2">Hpt domain-containing protein</fullName>
    </submittedName>
</protein>
<dbReference type="InterPro" id="IPR008207">
    <property type="entry name" value="Sig_transdc_His_kin_Hpt_dom"/>
</dbReference>
<gene>
    <name evidence="2" type="ORF">SAMN05443244_2800</name>
</gene>
<name>A0A1H4Q8S9_9BACT</name>
<dbReference type="Pfam" id="PF01627">
    <property type="entry name" value="Hpt"/>
    <property type="match status" value="1"/>
</dbReference>
<accession>A0A1H4Q8S9</accession>